<keyword evidence="2" id="KW-0143">Chaperone</keyword>
<reference evidence="4 5" key="1">
    <citation type="journal article" date="2019" name="Nat. Microbiol.">
        <title>Mediterranean grassland soil C-N compound turnover is dependent on rainfall and depth, and is mediated by genomically divergent microorganisms.</title>
        <authorList>
            <person name="Diamond S."/>
            <person name="Andeer P.F."/>
            <person name="Li Z."/>
            <person name="Crits-Christoph A."/>
            <person name="Burstein D."/>
            <person name="Anantharaman K."/>
            <person name="Lane K.R."/>
            <person name="Thomas B.C."/>
            <person name="Pan C."/>
            <person name="Northen T.R."/>
            <person name="Banfield J.F."/>
        </authorList>
    </citation>
    <scope>NUCLEOTIDE SEQUENCE [LARGE SCALE GENOMIC DNA]</scope>
    <source>
        <strain evidence="4">WS_10</strain>
    </source>
</reference>
<dbReference type="GO" id="GO:0051539">
    <property type="term" value="F:4 iron, 4 sulfur cluster binding"/>
    <property type="evidence" value="ECO:0007669"/>
    <property type="project" value="UniProtKB-UniRule"/>
</dbReference>
<feature type="domain" description="Radical SAM core" evidence="3">
    <location>
        <begin position="1"/>
        <end position="186"/>
    </location>
</feature>
<keyword evidence="2" id="KW-0949">S-adenosyl-L-methionine</keyword>
<dbReference type="Proteomes" id="UP000319836">
    <property type="component" value="Unassembled WGS sequence"/>
</dbReference>
<dbReference type="GO" id="GO:0006779">
    <property type="term" value="P:porphyrin-containing compound biosynthetic process"/>
    <property type="evidence" value="ECO:0007669"/>
    <property type="project" value="InterPro"/>
</dbReference>
<keyword evidence="2" id="KW-0963">Cytoplasm</keyword>
<evidence type="ECO:0000313" key="4">
    <source>
        <dbReference type="EMBL" id="TMQ69930.1"/>
    </source>
</evidence>
<organism evidence="4 5">
    <name type="scientific">Eiseniibacteriota bacterium</name>
    <dbReference type="NCBI Taxonomy" id="2212470"/>
    <lineage>
        <taxon>Bacteria</taxon>
        <taxon>Candidatus Eiseniibacteriota</taxon>
    </lineage>
</organism>
<evidence type="ECO:0000256" key="1">
    <source>
        <dbReference type="ARBA" id="ARBA00006100"/>
    </source>
</evidence>
<keyword evidence="2" id="KW-0349">Heme</keyword>
<dbReference type="InterPro" id="IPR006638">
    <property type="entry name" value="Elp3/MiaA/NifB-like_rSAM"/>
</dbReference>
<dbReference type="GO" id="GO:0004109">
    <property type="term" value="F:coproporphyrinogen oxidase activity"/>
    <property type="evidence" value="ECO:0007669"/>
    <property type="project" value="InterPro"/>
</dbReference>
<dbReference type="InterPro" id="IPR058240">
    <property type="entry name" value="rSAM_sf"/>
</dbReference>
<comment type="similarity">
    <text evidence="1">Belongs to the anaerobic coproporphyrinogen-III oxidase family. HemW subfamily.</text>
</comment>
<dbReference type="SUPFAM" id="SSF102114">
    <property type="entry name" value="Radical SAM enzymes"/>
    <property type="match status" value="1"/>
</dbReference>
<dbReference type="InterPro" id="IPR004559">
    <property type="entry name" value="HemW-like"/>
</dbReference>
<name>A0A538U210_UNCEI</name>
<proteinExistence type="inferred from homology"/>
<evidence type="ECO:0000256" key="2">
    <source>
        <dbReference type="RuleBase" id="RU364116"/>
    </source>
</evidence>
<protein>
    <recommendedName>
        <fullName evidence="2">Heme chaperone HemW</fullName>
    </recommendedName>
</protein>
<dbReference type="GO" id="GO:0005737">
    <property type="term" value="C:cytoplasm"/>
    <property type="evidence" value="ECO:0007669"/>
    <property type="project" value="UniProtKB-SubCell"/>
</dbReference>
<dbReference type="GO" id="GO:0046872">
    <property type="term" value="F:metal ion binding"/>
    <property type="evidence" value="ECO:0007669"/>
    <property type="project" value="UniProtKB-UniRule"/>
</dbReference>
<accession>A0A538U210</accession>
<evidence type="ECO:0000313" key="5">
    <source>
        <dbReference type="Proteomes" id="UP000319836"/>
    </source>
</evidence>
<dbReference type="InterPro" id="IPR034505">
    <property type="entry name" value="Coproporphyrinogen-III_oxidase"/>
</dbReference>
<keyword evidence="2" id="KW-0004">4Fe-4S</keyword>
<sequence length="347" mass="38570">MAEGRSFSSVFFGGGTPSALSRRHFARVWKTLRDHFTLEASAEVTLEANPESVRPPLLEAWAEAGVNRLSMGAQSFDPLELERLGRLHGPERPGEALALARTYGFRRLSLDLMFGFPGHDADTWRRTLETAIALAPEHLSAYCFIAEPDTPLGAATLGGRMAPVSPEAQADLYDLLIERAEAAGYRLYETSNVARPGAECRHNLVYWLRRDYLALGPSAHGLWDGVRYANHRDRDAWAAALEREEPCDTREAETPVSRVEEIVMLGLRLGGGLRRGDHAGAFAEVEERFDHAFERAVATGRLERTRDGFRVAPRHRFVADDVIAWLMVVAEREARRTPSLEARAAVA</sequence>
<dbReference type="NCBIfam" id="TIGR00539">
    <property type="entry name" value="hemN_rel"/>
    <property type="match status" value="1"/>
</dbReference>
<dbReference type="AlphaFoldDB" id="A0A538U210"/>
<evidence type="ECO:0000259" key="3">
    <source>
        <dbReference type="PROSITE" id="PS51918"/>
    </source>
</evidence>
<comment type="subcellular location">
    <subcellularLocation>
        <location evidence="2">Cytoplasm</location>
    </subcellularLocation>
</comment>
<gene>
    <name evidence="4" type="primary">hemW</name>
    <name evidence="4" type="ORF">E6K80_10150</name>
</gene>
<dbReference type="PANTHER" id="PTHR13932">
    <property type="entry name" value="COPROPORPHYRINIGEN III OXIDASE"/>
    <property type="match status" value="1"/>
</dbReference>
<keyword evidence="2" id="KW-0411">Iron-sulfur</keyword>
<dbReference type="Pfam" id="PF04055">
    <property type="entry name" value="Radical_SAM"/>
    <property type="match status" value="1"/>
</dbReference>
<comment type="caution">
    <text evidence="4">The sequence shown here is derived from an EMBL/GenBank/DDBJ whole genome shotgun (WGS) entry which is preliminary data.</text>
</comment>
<dbReference type="PROSITE" id="PS51918">
    <property type="entry name" value="RADICAL_SAM"/>
    <property type="match status" value="1"/>
</dbReference>
<dbReference type="EMBL" id="VBPA01000253">
    <property type="protein sequence ID" value="TMQ69930.1"/>
    <property type="molecule type" value="Genomic_DNA"/>
</dbReference>
<dbReference type="Gene3D" id="3.80.30.20">
    <property type="entry name" value="tm_1862 like domain"/>
    <property type="match status" value="1"/>
</dbReference>
<dbReference type="PANTHER" id="PTHR13932:SF5">
    <property type="entry name" value="RADICAL S-ADENOSYL METHIONINE DOMAIN-CONTAINING PROTEIN 1, MITOCHONDRIAL"/>
    <property type="match status" value="1"/>
</dbReference>
<dbReference type="InterPro" id="IPR023404">
    <property type="entry name" value="rSAM_horseshoe"/>
</dbReference>
<comment type="function">
    <text evidence="2">Probably acts as a heme chaperone, transferring heme to an unknown acceptor. Binds one molecule of heme per monomer, possibly covalently. Binds 1 [4Fe-4S] cluster. The cluster is coordinated with 3 cysteines and an exchangeable S-adenosyl-L-methionine.</text>
</comment>
<dbReference type="SMART" id="SM00729">
    <property type="entry name" value="Elp3"/>
    <property type="match status" value="1"/>
</dbReference>
<dbReference type="InterPro" id="IPR007197">
    <property type="entry name" value="rSAM"/>
</dbReference>
<keyword evidence="2" id="KW-0479">Metal-binding</keyword>
<keyword evidence="2" id="KW-0408">Iron</keyword>